<keyword evidence="11" id="KW-1185">Reference proteome</keyword>
<dbReference type="RefSeq" id="WP_138046260.1">
    <property type="nucleotide sequence ID" value="NZ_VBZC01000018.1"/>
</dbReference>
<evidence type="ECO:0000313" key="10">
    <source>
        <dbReference type="EMBL" id="TLS44808.1"/>
    </source>
</evidence>
<comment type="caution">
    <text evidence="10">The sequence shown here is derived from an EMBL/GenBank/DDBJ whole genome shotgun (WGS) entry which is preliminary data.</text>
</comment>
<dbReference type="InterPro" id="IPR038377">
    <property type="entry name" value="Na/Glc_symporter_sf"/>
</dbReference>
<comment type="subcellular location">
    <subcellularLocation>
        <location evidence="1">Membrane</location>
        <topology evidence="1">Multi-pass membrane protein</topology>
    </subcellularLocation>
</comment>
<evidence type="ECO:0000313" key="11">
    <source>
        <dbReference type="Proteomes" id="UP000305906"/>
    </source>
</evidence>
<feature type="transmembrane region" description="Helical" evidence="9">
    <location>
        <begin position="433"/>
        <end position="455"/>
    </location>
</feature>
<feature type="transmembrane region" description="Helical" evidence="9">
    <location>
        <begin position="303"/>
        <end position="321"/>
    </location>
</feature>
<name>A0A5R9FTX8_9ACTN</name>
<evidence type="ECO:0000256" key="6">
    <source>
        <dbReference type="ARBA" id="ARBA00023136"/>
    </source>
</evidence>
<dbReference type="AlphaFoldDB" id="A0A5R9FTX8"/>
<evidence type="ECO:0000256" key="5">
    <source>
        <dbReference type="ARBA" id="ARBA00022989"/>
    </source>
</evidence>
<feature type="transmembrane region" description="Helical" evidence="9">
    <location>
        <begin position="72"/>
        <end position="94"/>
    </location>
</feature>
<dbReference type="InterPro" id="IPR001734">
    <property type="entry name" value="Na/solute_symporter"/>
</dbReference>
<feature type="transmembrane region" description="Helical" evidence="9">
    <location>
        <begin position="409"/>
        <end position="427"/>
    </location>
</feature>
<feature type="transmembrane region" description="Helical" evidence="9">
    <location>
        <begin position="45"/>
        <end position="66"/>
    </location>
</feature>
<evidence type="ECO:0000256" key="4">
    <source>
        <dbReference type="ARBA" id="ARBA00022692"/>
    </source>
</evidence>
<dbReference type="InterPro" id="IPR050277">
    <property type="entry name" value="Sodium:Solute_Symporter"/>
</dbReference>
<feature type="transmembrane region" description="Helical" evidence="9">
    <location>
        <begin position="352"/>
        <end position="375"/>
    </location>
</feature>
<feature type="transmembrane region" description="Helical" evidence="9">
    <location>
        <begin position="6"/>
        <end position="24"/>
    </location>
</feature>
<proteinExistence type="inferred from homology"/>
<dbReference type="GO" id="GO:0005886">
    <property type="term" value="C:plasma membrane"/>
    <property type="evidence" value="ECO:0007669"/>
    <property type="project" value="TreeGrafter"/>
</dbReference>
<protein>
    <submittedName>
        <fullName evidence="10">Sodium:solute symporter family protein</fullName>
    </submittedName>
</protein>
<feature type="region of interest" description="Disordered" evidence="8">
    <location>
        <begin position="487"/>
        <end position="511"/>
    </location>
</feature>
<evidence type="ECO:0000256" key="3">
    <source>
        <dbReference type="ARBA" id="ARBA00022448"/>
    </source>
</evidence>
<dbReference type="PROSITE" id="PS50283">
    <property type="entry name" value="NA_SOLUT_SYMP_3"/>
    <property type="match status" value="1"/>
</dbReference>
<gene>
    <name evidence="10" type="ORF">FE633_18440</name>
</gene>
<keyword evidence="5 9" id="KW-1133">Transmembrane helix</keyword>
<feature type="transmembrane region" description="Helical" evidence="9">
    <location>
        <begin position="223"/>
        <end position="242"/>
    </location>
</feature>
<dbReference type="Gene3D" id="1.20.1730.10">
    <property type="entry name" value="Sodium/glucose cotransporter"/>
    <property type="match status" value="1"/>
</dbReference>
<organism evidence="10 11">
    <name type="scientific">Streptomyces montanus</name>
    <dbReference type="NCBI Taxonomy" id="2580423"/>
    <lineage>
        <taxon>Bacteria</taxon>
        <taxon>Bacillati</taxon>
        <taxon>Actinomycetota</taxon>
        <taxon>Actinomycetes</taxon>
        <taxon>Kitasatosporales</taxon>
        <taxon>Streptomycetaceae</taxon>
        <taxon>Streptomyces</taxon>
    </lineage>
</organism>
<comment type="similarity">
    <text evidence="2 7">Belongs to the sodium:solute symporter (SSF) (TC 2.A.21) family.</text>
</comment>
<evidence type="ECO:0000256" key="9">
    <source>
        <dbReference type="SAM" id="Phobius"/>
    </source>
</evidence>
<dbReference type="GO" id="GO:0022857">
    <property type="term" value="F:transmembrane transporter activity"/>
    <property type="evidence" value="ECO:0007669"/>
    <property type="project" value="InterPro"/>
</dbReference>
<dbReference type="Proteomes" id="UP000305906">
    <property type="component" value="Unassembled WGS sequence"/>
</dbReference>
<feature type="transmembrane region" description="Helical" evidence="9">
    <location>
        <begin position="184"/>
        <end position="203"/>
    </location>
</feature>
<dbReference type="PANTHER" id="PTHR48086">
    <property type="entry name" value="SODIUM/PROLINE SYMPORTER-RELATED"/>
    <property type="match status" value="1"/>
</dbReference>
<evidence type="ECO:0000256" key="7">
    <source>
        <dbReference type="RuleBase" id="RU362091"/>
    </source>
</evidence>
<evidence type="ECO:0000256" key="1">
    <source>
        <dbReference type="ARBA" id="ARBA00004141"/>
    </source>
</evidence>
<feature type="transmembrane region" description="Helical" evidence="9">
    <location>
        <begin position="154"/>
        <end position="177"/>
    </location>
</feature>
<dbReference type="EMBL" id="VBZC01000018">
    <property type="protein sequence ID" value="TLS44808.1"/>
    <property type="molecule type" value="Genomic_DNA"/>
</dbReference>
<feature type="compositionally biased region" description="Gly residues" evidence="8">
    <location>
        <begin position="487"/>
        <end position="503"/>
    </location>
</feature>
<feature type="transmembrane region" description="Helical" evidence="9">
    <location>
        <begin position="262"/>
        <end position="283"/>
    </location>
</feature>
<keyword evidence="6 9" id="KW-0472">Membrane</keyword>
<dbReference type="Pfam" id="PF00474">
    <property type="entry name" value="SSF"/>
    <property type="match status" value="1"/>
</dbReference>
<keyword evidence="4 9" id="KW-0812">Transmembrane</keyword>
<dbReference type="CDD" id="cd10322">
    <property type="entry name" value="SLC5sbd"/>
    <property type="match status" value="1"/>
</dbReference>
<feature type="transmembrane region" description="Helical" evidence="9">
    <location>
        <begin position="120"/>
        <end position="148"/>
    </location>
</feature>
<evidence type="ECO:0000256" key="2">
    <source>
        <dbReference type="ARBA" id="ARBA00006434"/>
    </source>
</evidence>
<feature type="transmembrane region" description="Helical" evidence="9">
    <location>
        <begin position="381"/>
        <end position="402"/>
    </location>
</feature>
<reference evidence="10 11" key="1">
    <citation type="submission" date="2019-05" db="EMBL/GenBank/DDBJ databases">
        <title>Streptomyces sp. NEAU-C151, a novel actinomycete isolated from soil.</title>
        <authorList>
            <person name="Han L."/>
            <person name="Jiang H."/>
        </authorList>
    </citation>
    <scope>NUCLEOTIDE SEQUENCE [LARGE SCALE GENOMIC DNA]</scope>
    <source>
        <strain evidence="10 11">NEAU-C151</strain>
    </source>
</reference>
<accession>A0A5R9FTX8</accession>
<keyword evidence="3" id="KW-0813">Transport</keyword>
<sequence length="511" mass="53235">MASLNWLDWLFISIYFYFLIAIGMQSVNRDSADDFAVAGRRISGGVVFASLAASFIGGGAVMGTASSTFSDGYVFLFAICAFSLQTVLVGQFVAPRLRHYQGAHTVGDVMEAHYGPAARLLTGLLSVTVCAGILGAQVLAVGTVFHLLLGTSKLIGVVVGVGFVLLYATFGGMWSVVKTNVAQFVIFSIFLPVILLFEVSHAGGPEALMASVPASHTSLLGSWTPLAFIGVFASFLLGETLVQPYAQRAFAAKDPLASRNGFLLAGVFSVGFYFVTASIGLVARVVYPDIEPDQALPTVVSELLPVGMSGLVLAALFAVIMSTADSYLNATAVSFAKDIYVSFLHRGAGERLLLVVQRLVTVVVGVAAAFFALSAPSIIDALLLAYNLWAPTVVAPLILGVVWGFRSRIAGTAAIVAGGGAMAIWRWELHEPFGITALIAGVAVNIVVYALAYVLDPRAYRLHAQAEAEAEFARTASANVAGVGLGSGPGHGSGPGLRSGPGPGSGPGPWR</sequence>
<dbReference type="PANTHER" id="PTHR48086:SF7">
    <property type="entry name" value="SODIUM-SOLUTE SYMPORTER-RELATED"/>
    <property type="match status" value="1"/>
</dbReference>
<evidence type="ECO:0000256" key="8">
    <source>
        <dbReference type="SAM" id="MobiDB-lite"/>
    </source>
</evidence>